<dbReference type="GO" id="GO:0046872">
    <property type="term" value="F:metal ion binding"/>
    <property type="evidence" value="ECO:0007669"/>
    <property type="project" value="UniProtKB-KW"/>
</dbReference>
<sequence>MRLAHLTDLHFGAEVPEVVAALRDDLAGRDLDHVLVSGDLTMRARAGQFRAARELLESIGHPWTSVPGNHDLPLFRVLTRAFRPLSAYRKGVGRRAEPELGSGGLQVLGLSSPKRYLSRNGRIDAAQVARIGTAFTGPAGLRVLMLHHPVFRPAQRPGQPLVRGAEQALRAAARAGVDVILCGHDHVQAQADLALTWPGLGRHMIAVASGTACSRRTRAGESQSYTLLELTGDTLSVHVRHWNDGRFETLSETTWQRGADGWLPARAACRS</sequence>
<dbReference type="GO" id="GO:0016787">
    <property type="term" value="F:hydrolase activity"/>
    <property type="evidence" value="ECO:0007669"/>
    <property type="project" value="UniProtKB-KW"/>
</dbReference>
<name>U5W109_9ACTN</name>
<dbReference type="Pfam" id="PF00149">
    <property type="entry name" value="Metallophos"/>
    <property type="match status" value="1"/>
</dbReference>
<keyword evidence="1" id="KW-0479">Metal-binding</keyword>
<dbReference type="EMBL" id="CP006272">
    <property type="protein sequence ID" value="AGZ41576.1"/>
    <property type="molecule type" value="Genomic_DNA"/>
</dbReference>
<evidence type="ECO:0000313" key="6">
    <source>
        <dbReference type="EMBL" id="AGZ41576.1"/>
    </source>
</evidence>
<dbReference type="SUPFAM" id="SSF56300">
    <property type="entry name" value="Metallo-dependent phosphatases"/>
    <property type="match status" value="1"/>
</dbReference>
<evidence type="ECO:0000259" key="5">
    <source>
        <dbReference type="Pfam" id="PF00149"/>
    </source>
</evidence>
<gene>
    <name evidence="6" type="ORF">AFR_16470</name>
</gene>
<keyword evidence="3" id="KW-0408">Iron</keyword>
<dbReference type="PANTHER" id="PTHR42988:SF2">
    <property type="entry name" value="CYCLIC NUCLEOTIDE PHOSPHODIESTERASE CBUA0032-RELATED"/>
    <property type="match status" value="1"/>
</dbReference>
<keyword evidence="2" id="KW-0378">Hydrolase</keyword>
<dbReference type="eggNOG" id="COG1409">
    <property type="taxonomic scope" value="Bacteria"/>
</dbReference>
<dbReference type="InterPro" id="IPR004843">
    <property type="entry name" value="Calcineurin-like_PHP"/>
</dbReference>
<dbReference type="Gene3D" id="3.60.21.10">
    <property type="match status" value="1"/>
</dbReference>
<dbReference type="HOGENOM" id="CLU_063034_0_0_11"/>
<evidence type="ECO:0000256" key="3">
    <source>
        <dbReference type="ARBA" id="ARBA00023004"/>
    </source>
</evidence>
<dbReference type="PATRIC" id="fig|1246995.3.peg.3340"/>
<dbReference type="RefSeq" id="WP_023361651.1">
    <property type="nucleotide sequence ID" value="NC_022657.1"/>
</dbReference>
<dbReference type="KEGG" id="afs:AFR_16470"/>
<keyword evidence="7" id="KW-1185">Reference proteome</keyword>
<evidence type="ECO:0000313" key="7">
    <source>
        <dbReference type="Proteomes" id="UP000017746"/>
    </source>
</evidence>
<dbReference type="STRING" id="1246995.AFR_16470"/>
<accession>U5W109</accession>
<evidence type="ECO:0000256" key="2">
    <source>
        <dbReference type="ARBA" id="ARBA00022801"/>
    </source>
</evidence>
<dbReference type="InterPro" id="IPR029052">
    <property type="entry name" value="Metallo-depent_PP-like"/>
</dbReference>
<protein>
    <submittedName>
        <fullName evidence="6">3',5'-cyclic-nucleotide phosphodiesterase</fullName>
    </submittedName>
</protein>
<dbReference type="AlphaFoldDB" id="U5W109"/>
<evidence type="ECO:0000256" key="1">
    <source>
        <dbReference type="ARBA" id="ARBA00022723"/>
    </source>
</evidence>
<reference evidence="6 7" key="1">
    <citation type="journal article" date="2014" name="J. Biotechnol.">
        <title>Complete genome sequence of the actinobacterium Actinoplanes friuliensis HAG 010964, producer of the lipopeptide antibiotic friulimycin.</title>
        <authorList>
            <person name="Ruckert C."/>
            <person name="Szczepanowski R."/>
            <person name="Albersmeier A."/>
            <person name="Goesmann A."/>
            <person name="Fischer N."/>
            <person name="Steinkamper A."/>
            <person name="Puhler A."/>
            <person name="Biener R."/>
            <person name="Schwartz D."/>
            <person name="Kalinowski J."/>
        </authorList>
    </citation>
    <scope>NUCLEOTIDE SEQUENCE [LARGE SCALE GENOMIC DNA]</scope>
    <source>
        <strain evidence="6 7">DSM 7358</strain>
    </source>
</reference>
<dbReference type="OrthoDB" id="5241795at2"/>
<dbReference type="Proteomes" id="UP000017746">
    <property type="component" value="Chromosome"/>
</dbReference>
<evidence type="ECO:0000256" key="4">
    <source>
        <dbReference type="ARBA" id="ARBA00025742"/>
    </source>
</evidence>
<organism evidence="6 7">
    <name type="scientific">Actinoplanes friuliensis DSM 7358</name>
    <dbReference type="NCBI Taxonomy" id="1246995"/>
    <lineage>
        <taxon>Bacteria</taxon>
        <taxon>Bacillati</taxon>
        <taxon>Actinomycetota</taxon>
        <taxon>Actinomycetes</taxon>
        <taxon>Micromonosporales</taxon>
        <taxon>Micromonosporaceae</taxon>
        <taxon>Actinoplanes</taxon>
    </lineage>
</organism>
<proteinExistence type="inferred from homology"/>
<comment type="similarity">
    <text evidence="4">Belongs to the cyclic nucleotide phosphodiesterase class-III family.</text>
</comment>
<dbReference type="InterPro" id="IPR050884">
    <property type="entry name" value="CNP_phosphodiesterase-III"/>
</dbReference>
<dbReference type="PANTHER" id="PTHR42988">
    <property type="entry name" value="PHOSPHOHYDROLASE"/>
    <property type="match status" value="1"/>
</dbReference>
<feature type="domain" description="Calcineurin-like phosphoesterase" evidence="5">
    <location>
        <begin position="1"/>
        <end position="187"/>
    </location>
</feature>